<feature type="signal peptide" evidence="1">
    <location>
        <begin position="1"/>
        <end position="25"/>
    </location>
</feature>
<dbReference type="KEGG" id="kne:92181965"/>
<accession>A0AAW0YWK3</accession>
<evidence type="ECO:0000256" key="1">
    <source>
        <dbReference type="SAM" id="SignalP"/>
    </source>
</evidence>
<proteinExistence type="predicted"/>
<keyword evidence="3" id="KW-1185">Reference proteome</keyword>
<dbReference type="GeneID" id="92181965"/>
<dbReference type="Proteomes" id="UP001388673">
    <property type="component" value="Unassembled WGS sequence"/>
</dbReference>
<name>A0AAW0YWK3_9TREE</name>
<sequence length="159" mass="17456">MLVTSKTVSLVIFAALCFFTMSASATPTLLRRRTAPTPTPAPYLKHVTRAQLVDQATKKKSRRARRPATSVRSGNLQTYTGAIEGVSAPPVYTWGYNHYRSSGVEYGSLIGALDASCYEQMEQCQDAARRRGIMGLLVVLECDTVQYIGCLNWASRISS</sequence>
<feature type="chain" id="PRO_5043642978" evidence="1">
    <location>
        <begin position="26"/>
        <end position="159"/>
    </location>
</feature>
<keyword evidence="1" id="KW-0732">Signal</keyword>
<dbReference type="RefSeq" id="XP_066801263.1">
    <property type="nucleotide sequence ID" value="XM_066947804.1"/>
</dbReference>
<comment type="caution">
    <text evidence="2">The sequence shown here is derived from an EMBL/GenBank/DDBJ whole genome shotgun (WGS) entry which is preliminary data.</text>
</comment>
<dbReference type="EMBL" id="JBCAWK010000009">
    <property type="protein sequence ID" value="KAK8849375.1"/>
    <property type="molecule type" value="Genomic_DNA"/>
</dbReference>
<protein>
    <submittedName>
        <fullName evidence="2">Uncharacterized protein</fullName>
    </submittedName>
</protein>
<evidence type="ECO:0000313" key="3">
    <source>
        <dbReference type="Proteomes" id="UP001388673"/>
    </source>
</evidence>
<gene>
    <name evidence="2" type="ORF">IAR55_004707</name>
</gene>
<dbReference type="AlphaFoldDB" id="A0AAW0YWK3"/>
<evidence type="ECO:0000313" key="2">
    <source>
        <dbReference type="EMBL" id="KAK8849375.1"/>
    </source>
</evidence>
<reference evidence="2 3" key="1">
    <citation type="journal article" date="2024" name="bioRxiv">
        <title>Comparative genomics of Cryptococcus and Kwoniella reveals pathogenesis evolution and contrasting karyotype dynamics via intercentromeric recombination or chromosome fusion.</title>
        <authorList>
            <person name="Coelho M.A."/>
            <person name="David-Palma M."/>
            <person name="Shea T."/>
            <person name="Bowers K."/>
            <person name="McGinley-Smith S."/>
            <person name="Mohammad A.W."/>
            <person name="Gnirke A."/>
            <person name="Yurkov A.M."/>
            <person name="Nowrousian M."/>
            <person name="Sun S."/>
            <person name="Cuomo C.A."/>
            <person name="Heitman J."/>
        </authorList>
    </citation>
    <scope>NUCLEOTIDE SEQUENCE [LARGE SCALE GENOMIC DNA]</scope>
    <source>
        <strain evidence="2 3">CBS 13917</strain>
    </source>
</reference>
<organism evidence="2 3">
    <name type="scientific">Kwoniella newhampshirensis</name>
    <dbReference type="NCBI Taxonomy" id="1651941"/>
    <lineage>
        <taxon>Eukaryota</taxon>
        <taxon>Fungi</taxon>
        <taxon>Dikarya</taxon>
        <taxon>Basidiomycota</taxon>
        <taxon>Agaricomycotina</taxon>
        <taxon>Tremellomycetes</taxon>
        <taxon>Tremellales</taxon>
        <taxon>Cryptococcaceae</taxon>
        <taxon>Kwoniella</taxon>
    </lineage>
</organism>